<dbReference type="EMBL" id="BSXU01006945">
    <property type="protein sequence ID" value="GMG56125.1"/>
    <property type="molecule type" value="Genomic_DNA"/>
</dbReference>
<accession>A0A9W7DP36</accession>
<evidence type="ECO:0000313" key="3">
    <source>
        <dbReference type="Proteomes" id="UP001165063"/>
    </source>
</evidence>
<gene>
    <name evidence="2" type="ORF">Amon01_000819400</name>
</gene>
<keyword evidence="3" id="KW-1185">Reference proteome</keyword>
<reference evidence="2" key="1">
    <citation type="submission" date="2023-04" db="EMBL/GenBank/DDBJ databases">
        <title>Ambrosiozyma monospora NBRC 1965.</title>
        <authorList>
            <person name="Ichikawa N."/>
            <person name="Sato H."/>
            <person name="Tonouchi N."/>
        </authorList>
    </citation>
    <scope>NUCLEOTIDE SEQUENCE</scope>
    <source>
        <strain evidence="2">NBRC 1965</strain>
    </source>
</reference>
<comment type="caution">
    <text evidence="2">The sequence shown here is derived from an EMBL/GenBank/DDBJ whole genome shotgun (WGS) entry which is preliminary data.</text>
</comment>
<feature type="compositionally biased region" description="Acidic residues" evidence="1">
    <location>
        <begin position="98"/>
        <end position="108"/>
    </location>
</feature>
<feature type="compositionally biased region" description="Acidic residues" evidence="1">
    <location>
        <begin position="196"/>
        <end position="207"/>
    </location>
</feature>
<feature type="compositionally biased region" description="Gly residues" evidence="1">
    <location>
        <begin position="84"/>
        <end position="97"/>
    </location>
</feature>
<evidence type="ECO:0000256" key="1">
    <source>
        <dbReference type="SAM" id="MobiDB-lite"/>
    </source>
</evidence>
<dbReference type="AlphaFoldDB" id="A0A9W7DP36"/>
<feature type="region of interest" description="Disordered" evidence="1">
    <location>
        <begin position="71"/>
        <end position="111"/>
    </location>
</feature>
<feature type="compositionally biased region" description="Low complexity" evidence="1">
    <location>
        <begin position="153"/>
        <end position="178"/>
    </location>
</feature>
<name>A0A9W7DP36_AMBMO</name>
<organism evidence="2 3">
    <name type="scientific">Ambrosiozyma monospora</name>
    <name type="common">Yeast</name>
    <name type="synonym">Endomycopsis monosporus</name>
    <dbReference type="NCBI Taxonomy" id="43982"/>
    <lineage>
        <taxon>Eukaryota</taxon>
        <taxon>Fungi</taxon>
        <taxon>Dikarya</taxon>
        <taxon>Ascomycota</taxon>
        <taxon>Saccharomycotina</taxon>
        <taxon>Pichiomycetes</taxon>
        <taxon>Pichiales</taxon>
        <taxon>Pichiaceae</taxon>
        <taxon>Ambrosiozyma</taxon>
    </lineage>
</organism>
<protein>
    <submittedName>
        <fullName evidence="2">Unnamed protein product</fullName>
    </submittedName>
</protein>
<dbReference type="Proteomes" id="UP001165063">
    <property type="component" value="Unassembled WGS sequence"/>
</dbReference>
<proteinExistence type="predicted"/>
<sequence>MSKKLKLTFVQIPVPVKLIKLLLQELRFQVSSFENHEKVVLNDAMDVLNGTGMNGMNGLMAHSGSVFSNHSGHAHAGNVTGTPTGTGTGTGNGNGNGGDDEGWEDVDDLPVPNFDQLQTYILANANNNNNNNNNNIHNPANRVRAAAHSHNNSQSTSATSGSYSSSTGDSSSSSALNHNHNHNHNHNGEECNSDGGNDDDDDDESADEFGLGAGKRSNEGIKKMLVMFFKECCVGNAAGGVGGDEDFKQIYDCFLNDDEKKFLFDCVVFG</sequence>
<feature type="region of interest" description="Disordered" evidence="1">
    <location>
        <begin position="145"/>
        <end position="214"/>
    </location>
</feature>
<evidence type="ECO:0000313" key="2">
    <source>
        <dbReference type="EMBL" id="GMG56125.1"/>
    </source>
</evidence>